<sequence precursor="true">MFRSFCYAGLSFLLLGRLALAAPPAITNVDLRGLQSGGVVTLTLTGSDLMPDPQLVLSLAKVEQKLLPGAAANKVQFEVKVPAAAEAGLYNVRVATGQGVSNAVVVAVDGLPESAVAEQAASLPIAMHGALAGSARQVVRFTGQAGQEILCEVEANRLGGKLRPVLHLYEPSGRHLAWSLPSPLLEGDTRLSAKLPVDGEYRVELHDLQYASPAPNFYRLKIGSWAFADIAWPPTVGEEPADVALIGNLPQPITRTAAADDRSPQPAAWPQGMLASGPRVVIRSSLQRQLLEQESPNAATTDLGSAPVAACGRLLTANEQDRFQLQVTPGSNLKLAVQAAVLGSPIDAMIEVQNEKGGKLAGNDDANGSPDPELTYTVPKEVETLWVVVSDALGRGGPTHVYRLLVSLADEPAAPDFTLRFEDDRLQVARGQFSVLPVQVDRTQFTGPIELRLSQLPPGVTCAVASAEGDADGALLLVQAAAGSSACLVTRLVGATNTQELTAVRTGRNGTSPLVNSRPWLASELAVAAYQPDVPFTIDWEKTDEPVRLVLGAKLTLPVVCQRPVGADGPVRLTLLTSQTAPQNNGRVDPNRTLRTEAAAVEIPADSKAQAAFNAVEAADKVLAAAEQQRVAAEAAKPVDEAKLAAAKQAETVAAEKKAAADKAAEEAAAAANNTLPVPILAPGDLTASAYQLAFKAELLSRDKRQVLATAYTPIVRHAAINPLAIEPAETSYEAQLAASGAVVKVAGKVLQSDGMKGDITVTLEGLPAGVPVPRVIVKADQTDFEFDVRFPASHMPGELTDVRLTASGKYDAAARVLVSAPPVPLRFDLLPPATESK</sequence>
<feature type="signal peptide" evidence="2">
    <location>
        <begin position="1"/>
        <end position="21"/>
    </location>
</feature>
<evidence type="ECO:0008006" key="5">
    <source>
        <dbReference type="Google" id="ProtNLM"/>
    </source>
</evidence>
<dbReference type="AlphaFoldDB" id="A0A518E2A3"/>
<proteinExistence type="predicted"/>
<dbReference type="KEGG" id="lcre:Pla8534_60640"/>
<evidence type="ECO:0000313" key="4">
    <source>
        <dbReference type="Proteomes" id="UP000317648"/>
    </source>
</evidence>
<dbReference type="RefSeq" id="WP_145057265.1">
    <property type="nucleotide sequence ID" value="NZ_CP036433.1"/>
</dbReference>
<feature type="chain" id="PRO_5022086056" description="Serine protease" evidence="2">
    <location>
        <begin position="22"/>
        <end position="838"/>
    </location>
</feature>
<organism evidence="3 4">
    <name type="scientific">Lignipirellula cremea</name>
    <dbReference type="NCBI Taxonomy" id="2528010"/>
    <lineage>
        <taxon>Bacteria</taxon>
        <taxon>Pseudomonadati</taxon>
        <taxon>Planctomycetota</taxon>
        <taxon>Planctomycetia</taxon>
        <taxon>Pirellulales</taxon>
        <taxon>Pirellulaceae</taxon>
        <taxon>Lignipirellula</taxon>
    </lineage>
</organism>
<accession>A0A518E2A3</accession>
<evidence type="ECO:0000256" key="1">
    <source>
        <dbReference type="SAM" id="Coils"/>
    </source>
</evidence>
<dbReference type="EMBL" id="CP036433">
    <property type="protein sequence ID" value="QDU98203.1"/>
    <property type="molecule type" value="Genomic_DNA"/>
</dbReference>
<evidence type="ECO:0000313" key="3">
    <source>
        <dbReference type="EMBL" id="QDU98203.1"/>
    </source>
</evidence>
<keyword evidence="1" id="KW-0175">Coiled coil</keyword>
<name>A0A518E2A3_9BACT</name>
<evidence type="ECO:0000256" key="2">
    <source>
        <dbReference type="SAM" id="SignalP"/>
    </source>
</evidence>
<dbReference type="Gene3D" id="2.60.120.380">
    <property type="match status" value="2"/>
</dbReference>
<keyword evidence="4" id="KW-1185">Reference proteome</keyword>
<dbReference type="OrthoDB" id="235850at2"/>
<protein>
    <recommendedName>
        <fullName evidence="5">Serine protease</fullName>
    </recommendedName>
</protein>
<reference evidence="3 4" key="1">
    <citation type="submission" date="2019-02" db="EMBL/GenBank/DDBJ databases">
        <title>Deep-cultivation of Planctomycetes and their phenomic and genomic characterization uncovers novel biology.</title>
        <authorList>
            <person name="Wiegand S."/>
            <person name="Jogler M."/>
            <person name="Boedeker C."/>
            <person name="Pinto D."/>
            <person name="Vollmers J."/>
            <person name="Rivas-Marin E."/>
            <person name="Kohn T."/>
            <person name="Peeters S.H."/>
            <person name="Heuer A."/>
            <person name="Rast P."/>
            <person name="Oberbeckmann S."/>
            <person name="Bunk B."/>
            <person name="Jeske O."/>
            <person name="Meyerdierks A."/>
            <person name="Storesund J.E."/>
            <person name="Kallscheuer N."/>
            <person name="Luecker S."/>
            <person name="Lage O.M."/>
            <person name="Pohl T."/>
            <person name="Merkel B.J."/>
            <person name="Hornburger P."/>
            <person name="Mueller R.-W."/>
            <person name="Bruemmer F."/>
            <person name="Labrenz M."/>
            <person name="Spormann A.M."/>
            <person name="Op den Camp H."/>
            <person name="Overmann J."/>
            <person name="Amann R."/>
            <person name="Jetten M.S.M."/>
            <person name="Mascher T."/>
            <person name="Medema M.H."/>
            <person name="Devos D.P."/>
            <person name="Kaster A.-K."/>
            <person name="Ovreas L."/>
            <person name="Rohde M."/>
            <person name="Galperin M.Y."/>
            <person name="Jogler C."/>
        </authorList>
    </citation>
    <scope>NUCLEOTIDE SEQUENCE [LARGE SCALE GENOMIC DNA]</scope>
    <source>
        <strain evidence="3 4">Pla85_3_4</strain>
    </source>
</reference>
<feature type="coiled-coil region" evidence="1">
    <location>
        <begin position="616"/>
        <end position="674"/>
    </location>
</feature>
<gene>
    <name evidence="3" type="ORF">Pla8534_60640</name>
</gene>
<dbReference type="Proteomes" id="UP000317648">
    <property type="component" value="Chromosome"/>
</dbReference>
<keyword evidence="2" id="KW-0732">Signal</keyword>